<dbReference type="InterPro" id="IPR000073">
    <property type="entry name" value="AB_hydrolase_1"/>
</dbReference>
<dbReference type="PRINTS" id="PR00412">
    <property type="entry name" value="EPOXHYDRLASE"/>
</dbReference>
<dbReference type="RefSeq" id="WP_377282577.1">
    <property type="nucleotide sequence ID" value="NZ_JBHRSI010000007.1"/>
</dbReference>
<sequence>MEGPTSHFYFSQRLKLHYVDWGNPEAPPMLLVHGGLDHCRNWDWVARRLRDRYHVVAPDLRGHGDSAWAIGGGYDMASHVYDLAQIIDQKAMAPVTIISHSFGAGIALNYCGAFPDKVKKIVAIEGLGPSPAAVAEQSKVPIEARLRNWVAERRKNSGRSPRRYASLEDAVARMAEENPHLSPEQAWHLTIYGAHQNEDGTYSWKFDNYARGGGVGGLSHEDQHRLWRCITAPVLLVRGMESWASDPVEDGRIKHFKHARLVNFEGAGHWVHHDKLDDFMREVEAFLAE</sequence>
<keyword evidence="2" id="KW-0378">Hydrolase</keyword>
<dbReference type="InterPro" id="IPR050266">
    <property type="entry name" value="AB_hydrolase_sf"/>
</dbReference>
<dbReference type="Pfam" id="PF00561">
    <property type="entry name" value="Abhydrolase_1"/>
    <property type="match status" value="1"/>
</dbReference>
<feature type="domain" description="AB hydrolase-1" evidence="1">
    <location>
        <begin position="27"/>
        <end position="275"/>
    </location>
</feature>
<evidence type="ECO:0000313" key="2">
    <source>
        <dbReference type="EMBL" id="MFD1782896.1"/>
    </source>
</evidence>
<keyword evidence="3" id="KW-1185">Reference proteome</keyword>
<reference evidence="3" key="1">
    <citation type="journal article" date="2019" name="Int. J. Syst. Evol. Microbiol.">
        <title>The Global Catalogue of Microorganisms (GCM) 10K type strain sequencing project: providing services to taxonomists for standard genome sequencing and annotation.</title>
        <authorList>
            <consortium name="The Broad Institute Genomics Platform"/>
            <consortium name="The Broad Institute Genome Sequencing Center for Infectious Disease"/>
            <person name="Wu L."/>
            <person name="Ma J."/>
        </authorList>
    </citation>
    <scope>NUCLEOTIDE SEQUENCE [LARGE SCALE GENOMIC DNA]</scope>
    <source>
        <strain evidence="3">DFY28</strain>
    </source>
</reference>
<dbReference type="InterPro" id="IPR000639">
    <property type="entry name" value="Epox_hydrolase-like"/>
</dbReference>
<dbReference type="EMBL" id="JBHUEY010000001">
    <property type="protein sequence ID" value="MFD1782896.1"/>
    <property type="molecule type" value="Genomic_DNA"/>
</dbReference>
<evidence type="ECO:0000259" key="1">
    <source>
        <dbReference type="Pfam" id="PF00561"/>
    </source>
</evidence>
<evidence type="ECO:0000313" key="3">
    <source>
        <dbReference type="Proteomes" id="UP001597237"/>
    </source>
</evidence>
<name>A0ABW4MYP0_9CAUL</name>
<comment type="caution">
    <text evidence="2">The sequence shown here is derived from an EMBL/GenBank/DDBJ whole genome shotgun (WGS) entry which is preliminary data.</text>
</comment>
<dbReference type="Gene3D" id="3.40.50.1820">
    <property type="entry name" value="alpha/beta hydrolase"/>
    <property type="match status" value="1"/>
</dbReference>
<gene>
    <name evidence="2" type="ORF">ACFSC0_05785</name>
</gene>
<dbReference type="GO" id="GO:0016787">
    <property type="term" value="F:hydrolase activity"/>
    <property type="evidence" value="ECO:0007669"/>
    <property type="project" value="UniProtKB-KW"/>
</dbReference>
<organism evidence="2 3">
    <name type="scientific">Phenylobacterium terrae</name>
    <dbReference type="NCBI Taxonomy" id="2665495"/>
    <lineage>
        <taxon>Bacteria</taxon>
        <taxon>Pseudomonadati</taxon>
        <taxon>Pseudomonadota</taxon>
        <taxon>Alphaproteobacteria</taxon>
        <taxon>Caulobacterales</taxon>
        <taxon>Caulobacteraceae</taxon>
        <taxon>Phenylobacterium</taxon>
    </lineage>
</organism>
<dbReference type="PANTHER" id="PTHR43798">
    <property type="entry name" value="MONOACYLGLYCEROL LIPASE"/>
    <property type="match status" value="1"/>
</dbReference>
<dbReference type="SUPFAM" id="SSF53474">
    <property type="entry name" value="alpha/beta-Hydrolases"/>
    <property type="match status" value="1"/>
</dbReference>
<dbReference type="InterPro" id="IPR029058">
    <property type="entry name" value="AB_hydrolase_fold"/>
</dbReference>
<proteinExistence type="predicted"/>
<dbReference type="PANTHER" id="PTHR43798:SF33">
    <property type="entry name" value="HYDROLASE, PUTATIVE (AFU_ORTHOLOGUE AFUA_2G14860)-RELATED"/>
    <property type="match status" value="1"/>
</dbReference>
<dbReference type="Proteomes" id="UP001597237">
    <property type="component" value="Unassembled WGS sequence"/>
</dbReference>
<accession>A0ABW4MYP0</accession>
<protein>
    <submittedName>
        <fullName evidence="2">Alpha/beta fold hydrolase</fullName>
    </submittedName>
</protein>
<dbReference type="PRINTS" id="PR00111">
    <property type="entry name" value="ABHYDROLASE"/>
</dbReference>